<dbReference type="PANTHER" id="PTHR30303:SF0">
    <property type="entry name" value="CARBAMOYL DEHYDRATASE HYPE"/>
    <property type="match status" value="1"/>
</dbReference>
<keyword evidence="5" id="KW-1185">Reference proteome</keyword>
<dbReference type="InterPro" id="IPR036921">
    <property type="entry name" value="PurM-like_N_sf"/>
</dbReference>
<dbReference type="NCBIfam" id="TIGR02124">
    <property type="entry name" value="hypE"/>
    <property type="match status" value="1"/>
</dbReference>
<accession>A0A132MGF9</accession>
<evidence type="ECO:0000259" key="3">
    <source>
        <dbReference type="Pfam" id="PF02769"/>
    </source>
</evidence>
<comment type="similarity">
    <text evidence="1">Belongs to the HypE family.</text>
</comment>
<dbReference type="GO" id="GO:0051604">
    <property type="term" value="P:protein maturation"/>
    <property type="evidence" value="ECO:0007669"/>
    <property type="project" value="TreeGrafter"/>
</dbReference>
<reference evidence="4 5" key="1">
    <citation type="submission" date="2015-09" db="EMBL/GenBank/DDBJ databases">
        <title>Draft genome sequence of Hydrogenibacillus schlegelii DSM 2000.</title>
        <authorList>
            <person name="Hemp J."/>
        </authorList>
    </citation>
    <scope>NUCLEOTIDE SEQUENCE [LARGE SCALE GENOMIC DNA]</scope>
    <source>
        <strain evidence="4 5">MA 48</strain>
    </source>
</reference>
<proteinExistence type="inferred from homology"/>
<evidence type="ECO:0000313" key="4">
    <source>
        <dbReference type="EMBL" id="OAR05490.1"/>
    </source>
</evidence>
<dbReference type="Gene3D" id="3.30.1330.10">
    <property type="entry name" value="PurM-like, N-terminal domain"/>
    <property type="match status" value="1"/>
</dbReference>
<feature type="domain" description="PurM-like N-terminal" evidence="2">
    <location>
        <begin position="38"/>
        <end position="149"/>
    </location>
</feature>
<evidence type="ECO:0000256" key="1">
    <source>
        <dbReference type="ARBA" id="ARBA00006243"/>
    </source>
</evidence>
<dbReference type="InterPro" id="IPR010918">
    <property type="entry name" value="PurM-like_C_dom"/>
</dbReference>
<organism evidence="4 5">
    <name type="scientific">Hydrogenibacillus schlegelii</name>
    <name type="common">Bacillus schlegelii</name>
    <dbReference type="NCBI Taxonomy" id="1484"/>
    <lineage>
        <taxon>Bacteria</taxon>
        <taxon>Bacillati</taxon>
        <taxon>Bacillota</taxon>
        <taxon>Bacilli</taxon>
        <taxon>Bacillales</taxon>
        <taxon>Bacillales Family X. Incertae Sedis</taxon>
        <taxon>Hydrogenibacillus</taxon>
    </lineage>
</organism>
<dbReference type="Pfam" id="PF02769">
    <property type="entry name" value="AIRS_C"/>
    <property type="match status" value="1"/>
</dbReference>
<evidence type="ECO:0000259" key="2">
    <source>
        <dbReference type="Pfam" id="PF00586"/>
    </source>
</evidence>
<dbReference type="Proteomes" id="UP000243024">
    <property type="component" value="Unassembled WGS sequence"/>
</dbReference>
<dbReference type="InterPro" id="IPR036676">
    <property type="entry name" value="PurM-like_C_sf"/>
</dbReference>
<comment type="caution">
    <text evidence="4">The sequence shown here is derived from an EMBL/GenBank/DDBJ whole genome shotgun (WGS) entry which is preliminary data.</text>
</comment>
<dbReference type="Gene3D" id="3.90.650.10">
    <property type="entry name" value="PurM-like C-terminal domain"/>
    <property type="match status" value="1"/>
</dbReference>
<dbReference type="InterPro" id="IPR011854">
    <property type="entry name" value="HypE"/>
</dbReference>
<protein>
    <submittedName>
        <fullName evidence="4">Hydrogenase expression/formation protein HypE</fullName>
    </submittedName>
</protein>
<evidence type="ECO:0000313" key="5">
    <source>
        <dbReference type="Proteomes" id="UP000243024"/>
    </source>
</evidence>
<gene>
    <name evidence="4" type="ORF">SA87_11415</name>
</gene>
<dbReference type="PIRSF" id="PIRSF005644">
    <property type="entry name" value="Hdrgns_mtr_HypE"/>
    <property type="match status" value="1"/>
</dbReference>
<dbReference type="SUPFAM" id="SSF56042">
    <property type="entry name" value="PurM C-terminal domain-like"/>
    <property type="match status" value="1"/>
</dbReference>
<dbReference type="SUPFAM" id="SSF55326">
    <property type="entry name" value="PurM N-terminal domain-like"/>
    <property type="match status" value="1"/>
</dbReference>
<dbReference type="STRING" id="1484.SA87_11415"/>
<dbReference type="CDD" id="cd02197">
    <property type="entry name" value="HypE"/>
    <property type="match status" value="1"/>
</dbReference>
<dbReference type="EMBL" id="JXBB01000001">
    <property type="protein sequence ID" value="OAR05490.1"/>
    <property type="molecule type" value="Genomic_DNA"/>
</dbReference>
<dbReference type="Pfam" id="PF00586">
    <property type="entry name" value="AIRS"/>
    <property type="match status" value="1"/>
</dbReference>
<feature type="domain" description="PurM-like C-terminal" evidence="3">
    <location>
        <begin position="161"/>
        <end position="313"/>
    </location>
</feature>
<name>A0A132MGF9_HYDSH</name>
<dbReference type="AlphaFoldDB" id="A0A132MGF9"/>
<dbReference type="InterPro" id="IPR016188">
    <property type="entry name" value="PurM-like_N"/>
</dbReference>
<dbReference type="PANTHER" id="PTHR30303">
    <property type="entry name" value="HYDROGENASE ISOENZYMES FORMATION PROTEIN HYPE"/>
    <property type="match status" value="1"/>
</dbReference>
<sequence>MSSQQVSLEHGEGGELSHKLLREVFVSRFGHAEESKWDAARLAVPEGRIALTTDTFTLQPLFVNGCNIGKLAVAGTVNDLTVSGAVPRYLTAGFVIEEGFPVRDLVTIVDAMAAEAQKSGVRIVAGDTKIVKRGTIGGVIINTAGVGVIPPEFDLHPEAMREGDAVIVSGPIGDHAVAVLAARGELGVMTDLPSDCTSLYPMIRRVRETGAAIRFMRDPTRGGLATALVEIAEDFGAEIEIEQEAVPIRPEVEGVCEILGYDPLYFASEGKAVLIVAEADAPRVLQALRETEEGKEAAVIGRIVGRGEGKVLLKSALGSRRRVLRLQGMQLPRIC</sequence>
<dbReference type="RefSeq" id="WP_066197619.1">
    <property type="nucleotide sequence ID" value="NZ_CBCSAS010000013.1"/>
</dbReference>
<dbReference type="OrthoDB" id="9801934at2"/>